<organism evidence="2 3">
    <name type="scientific">Cohaesibacter celericrescens</name>
    <dbReference type="NCBI Taxonomy" id="2067669"/>
    <lineage>
        <taxon>Bacteria</taxon>
        <taxon>Pseudomonadati</taxon>
        <taxon>Pseudomonadota</taxon>
        <taxon>Alphaproteobacteria</taxon>
        <taxon>Hyphomicrobiales</taxon>
        <taxon>Cohaesibacteraceae</taxon>
    </lineage>
</organism>
<reference evidence="2 3" key="1">
    <citation type="submission" date="2018-01" db="EMBL/GenBank/DDBJ databases">
        <title>The draft genome sequence of Cohaesibacter sp. H1304.</title>
        <authorList>
            <person name="Wang N.-N."/>
            <person name="Du Z.-J."/>
        </authorList>
    </citation>
    <scope>NUCLEOTIDE SEQUENCE [LARGE SCALE GENOMIC DNA]</scope>
    <source>
        <strain evidence="2 3">H1304</strain>
    </source>
</reference>
<keyword evidence="1" id="KW-0732">Signal</keyword>
<dbReference type="OrthoDB" id="7998705at2"/>
<accession>A0A2N5XWE0</accession>
<sequence length="112" mass="12708">MTYFTFPKLSLAVAVAVTSFAAGSVVSMDAEARTFSGDRYVNRDKCYKVKKIPQLVEYDTKGIFVRGSSRSWSGNMRRGGAVVRNKYNDPVYIRTARVLEDQHYTLIPKKCR</sequence>
<proteinExistence type="predicted"/>
<dbReference type="RefSeq" id="WP_101531823.1">
    <property type="nucleotide sequence ID" value="NZ_PKUQ01000001.1"/>
</dbReference>
<gene>
    <name evidence="2" type="ORF">C0081_00365</name>
</gene>
<dbReference type="AlphaFoldDB" id="A0A2N5XWE0"/>
<comment type="caution">
    <text evidence="2">The sequence shown here is derived from an EMBL/GenBank/DDBJ whole genome shotgun (WGS) entry which is preliminary data.</text>
</comment>
<dbReference type="EMBL" id="PKUQ01000001">
    <property type="protein sequence ID" value="PLW78738.1"/>
    <property type="molecule type" value="Genomic_DNA"/>
</dbReference>
<feature type="signal peptide" evidence="1">
    <location>
        <begin position="1"/>
        <end position="21"/>
    </location>
</feature>
<protein>
    <submittedName>
        <fullName evidence="2">Uncharacterized protein</fullName>
    </submittedName>
</protein>
<evidence type="ECO:0000313" key="2">
    <source>
        <dbReference type="EMBL" id="PLW78738.1"/>
    </source>
</evidence>
<evidence type="ECO:0000313" key="3">
    <source>
        <dbReference type="Proteomes" id="UP000234881"/>
    </source>
</evidence>
<feature type="chain" id="PRO_5014795098" evidence="1">
    <location>
        <begin position="22"/>
        <end position="112"/>
    </location>
</feature>
<name>A0A2N5XWE0_9HYPH</name>
<dbReference type="Proteomes" id="UP000234881">
    <property type="component" value="Unassembled WGS sequence"/>
</dbReference>
<keyword evidence="3" id="KW-1185">Reference proteome</keyword>
<evidence type="ECO:0000256" key="1">
    <source>
        <dbReference type="SAM" id="SignalP"/>
    </source>
</evidence>